<evidence type="ECO:0000256" key="4">
    <source>
        <dbReference type="ARBA" id="ARBA00022448"/>
    </source>
</evidence>
<accession>A0ABC8UKV1</accession>
<evidence type="ECO:0000256" key="13">
    <source>
        <dbReference type="RuleBase" id="RU003779"/>
    </source>
</evidence>
<comment type="caution">
    <text evidence="16">The sequence shown here is derived from an EMBL/GenBank/DDBJ whole genome shotgun (WGS) entry which is preliminary data.</text>
</comment>
<dbReference type="GO" id="GO:0106292">
    <property type="term" value="F:superoxide-generating NADPH oxidase activity"/>
    <property type="evidence" value="ECO:0007669"/>
    <property type="project" value="UniProtKB-ARBA"/>
</dbReference>
<evidence type="ECO:0000313" key="17">
    <source>
        <dbReference type="Proteomes" id="UP001642360"/>
    </source>
</evidence>
<gene>
    <name evidence="16" type="ORF">ILEXP_LOCUS51780</name>
</gene>
<evidence type="ECO:0000313" key="16">
    <source>
        <dbReference type="EMBL" id="CAK9181697.1"/>
    </source>
</evidence>
<name>A0ABC8UKV1_9AQUA</name>
<dbReference type="FunFam" id="1.20.1260.140:FF:000003">
    <property type="entry name" value="Ubiquinol oxidase"/>
    <property type="match status" value="1"/>
</dbReference>
<dbReference type="GO" id="GO:0102721">
    <property type="term" value="F:ubiquinol:oxygen oxidoreductase activity"/>
    <property type="evidence" value="ECO:0007669"/>
    <property type="project" value="UniProtKB-EC"/>
</dbReference>
<feature type="transmembrane region" description="Helical" evidence="15">
    <location>
        <begin position="206"/>
        <end position="225"/>
    </location>
</feature>
<dbReference type="Proteomes" id="UP001642360">
    <property type="component" value="Unassembled WGS sequence"/>
</dbReference>
<dbReference type="GO" id="GO:0046872">
    <property type="term" value="F:metal ion binding"/>
    <property type="evidence" value="ECO:0007669"/>
    <property type="project" value="UniProtKB-UniRule"/>
</dbReference>
<dbReference type="AlphaFoldDB" id="A0ABC8UKV1"/>
<dbReference type="CDD" id="cd01053">
    <property type="entry name" value="AOX"/>
    <property type="match status" value="1"/>
</dbReference>
<dbReference type="Gene3D" id="1.20.1260.140">
    <property type="entry name" value="Alternative oxidase"/>
    <property type="match status" value="1"/>
</dbReference>
<organism evidence="16 17">
    <name type="scientific">Ilex paraguariensis</name>
    <name type="common">yerba mate</name>
    <dbReference type="NCBI Taxonomy" id="185542"/>
    <lineage>
        <taxon>Eukaryota</taxon>
        <taxon>Viridiplantae</taxon>
        <taxon>Streptophyta</taxon>
        <taxon>Embryophyta</taxon>
        <taxon>Tracheophyta</taxon>
        <taxon>Spermatophyta</taxon>
        <taxon>Magnoliopsida</taxon>
        <taxon>eudicotyledons</taxon>
        <taxon>Gunneridae</taxon>
        <taxon>Pentapetalae</taxon>
        <taxon>asterids</taxon>
        <taxon>campanulids</taxon>
        <taxon>Aquifoliales</taxon>
        <taxon>Aquifoliaceae</taxon>
        <taxon>Ilex</taxon>
    </lineage>
</organism>
<evidence type="ECO:0000256" key="5">
    <source>
        <dbReference type="ARBA" id="ARBA00022660"/>
    </source>
</evidence>
<dbReference type="EC" id="1.10.3.11" evidence="13"/>
<keyword evidence="4" id="KW-0813">Transport</keyword>
<feature type="region of interest" description="Disordered" evidence="14">
    <location>
        <begin position="22"/>
        <end position="56"/>
    </location>
</feature>
<evidence type="ECO:0000256" key="11">
    <source>
        <dbReference type="ARBA" id="ARBA00023004"/>
    </source>
</evidence>
<evidence type="ECO:0000256" key="1">
    <source>
        <dbReference type="ARBA" id="ARBA00001192"/>
    </source>
</evidence>
<dbReference type="Pfam" id="PF01786">
    <property type="entry name" value="AOX"/>
    <property type="match status" value="1"/>
</dbReference>
<comment type="similarity">
    <text evidence="3 13">Belongs to the alternative oxidase family.</text>
</comment>
<dbReference type="GO" id="GO:0009916">
    <property type="term" value="F:alternative oxidase activity"/>
    <property type="evidence" value="ECO:0007669"/>
    <property type="project" value="UniProtKB-UniRule"/>
</dbReference>
<dbReference type="InterPro" id="IPR038659">
    <property type="entry name" value="AOX_sf"/>
</dbReference>
<keyword evidence="6 13" id="KW-0812">Transmembrane</keyword>
<comment type="cofactor">
    <cofactor evidence="13">
        <name>Fe cation</name>
        <dbReference type="ChEBI" id="CHEBI:24875"/>
    </cofactor>
    <text evidence="13">Binds 2 iron ions per subunit.</text>
</comment>
<feature type="compositionally biased region" description="Polar residues" evidence="14">
    <location>
        <begin position="30"/>
        <end position="56"/>
    </location>
</feature>
<keyword evidence="8 13" id="KW-0249">Electron transport</keyword>
<dbReference type="GO" id="GO:0016020">
    <property type="term" value="C:membrane"/>
    <property type="evidence" value="ECO:0007669"/>
    <property type="project" value="UniProtKB-SubCell"/>
</dbReference>
<evidence type="ECO:0000256" key="10">
    <source>
        <dbReference type="ARBA" id="ARBA00023002"/>
    </source>
</evidence>
<evidence type="ECO:0000256" key="15">
    <source>
        <dbReference type="SAM" id="Phobius"/>
    </source>
</evidence>
<keyword evidence="12 13" id="KW-0472">Membrane</keyword>
<keyword evidence="11 13" id="KW-0408">Iron</keyword>
<comment type="catalytic activity">
    <reaction evidence="1 13">
        <text>2 a ubiquinol + O2 = 2 a ubiquinone + 2 H2O</text>
        <dbReference type="Rhea" id="RHEA:30255"/>
        <dbReference type="Rhea" id="RHEA-COMP:9565"/>
        <dbReference type="Rhea" id="RHEA-COMP:9566"/>
        <dbReference type="ChEBI" id="CHEBI:15377"/>
        <dbReference type="ChEBI" id="CHEBI:15379"/>
        <dbReference type="ChEBI" id="CHEBI:16389"/>
        <dbReference type="ChEBI" id="CHEBI:17976"/>
        <dbReference type="EC" id="1.10.3.11"/>
    </reaction>
</comment>
<dbReference type="EMBL" id="CAUOFW020008135">
    <property type="protein sequence ID" value="CAK9181697.1"/>
    <property type="molecule type" value="Genomic_DNA"/>
</dbReference>
<keyword evidence="7 13" id="KW-0479">Metal-binding</keyword>
<proteinExistence type="inferred from homology"/>
<evidence type="ECO:0000256" key="7">
    <source>
        <dbReference type="ARBA" id="ARBA00022723"/>
    </source>
</evidence>
<evidence type="ECO:0000256" key="6">
    <source>
        <dbReference type="ARBA" id="ARBA00022692"/>
    </source>
</evidence>
<dbReference type="GO" id="GO:0098803">
    <property type="term" value="C:respiratory chain complex"/>
    <property type="evidence" value="ECO:0007669"/>
    <property type="project" value="UniProtKB-UniRule"/>
</dbReference>
<keyword evidence="10 13" id="KW-0560">Oxidoreductase</keyword>
<sequence>MASCLSSTVFIISVSSSSSSLKTRSQRHSASLNSQNPSRFNFLSSPHTSTASSNPLHSRKLCKVQATVLEENKEKTVVEESLQFKSFPDDKGEGGNGEPPESSSASVLERWVIKVEQSVNILLTDSVIKILDTLYRDRDYARFFVLETIARVPYFAFMSVLHLYETCGWWRRADYLKVHFAESWNEMHHLLIMEELGGNAWWFDRFLAQHIAIFYYFMTVFMYVLSPRMAYHFSECVESHAFETYDKFVKSNGDRLKTMPASKVAVKYYTEGDFYLFDEFQTARTPNSRRPVIENLYDVFVNIRDDEAEHCKTMKACQTPGNLRSPHSYPDDAFEDDSGGILPQADCEGIVDGVKKSVAHPQANDE</sequence>
<evidence type="ECO:0000256" key="12">
    <source>
        <dbReference type="ARBA" id="ARBA00023136"/>
    </source>
</evidence>
<evidence type="ECO:0000256" key="3">
    <source>
        <dbReference type="ARBA" id="ARBA00008388"/>
    </source>
</evidence>
<comment type="subcellular location">
    <subcellularLocation>
        <location evidence="2">Membrane</location>
    </subcellularLocation>
</comment>
<keyword evidence="5 13" id="KW-0679">Respiratory chain</keyword>
<evidence type="ECO:0000256" key="14">
    <source>
        <dbReference type="SAM" id="MobiDB-lite"/>
    </source>
</evidence>
<keyword evidence="9 15" id="KW-1133">Transmembrane helix</keyword>
<dbReference type="PANTHER" id="PTHR31803">
    <property type="entry name" value="ALTERNATIVE OXIDASE"/>
    <property type="match status" value="1"/>
</dbReference>
<evidence type="ECO:0000256" key="8">
    <source>
        <dbReference type="ARBA" id="ARBA00022982"/>
    </source>
</evidence>
<dbReference type="PANTHER" id="PTHR31803:SF10">
    <property type="entry name" value="UBIQUINOL OXIDASE 4, CHLOROPLASTIC_CHROMOPLASTIC"/>
    <property type="match status" value="1"/>
</dbReference>
<reference evidence="16 17" key="1">
    <citation type="submission" date="2024-02" db="EMBL/GenBank/DDBJ databases">
        <authorList>
            <person name="Vignale AGUSTIN F."/>
            <person name="Sosa J E."/>
            <person name="Modenutti C."/>
        </authorList>
    </citation>
    <scope>NUCLEOTIDE SEQUENCE [LARGE SCALE GENOMIC DNA]</scope>
</reference>
<protein>
    <recommendedName>
        <fullName evidence="13">Ubiquinol oxidase</fullName>
        <ecNumber evidence="13">1.10.3.11</ecNumber>
    </recommendedName>
</protein>
<evidence type="ECO:0000256" key="2">
    <source>
        <dbReference type="ARBA" id="ARBA00004370"/>
    </source>
</evidence>
<dbReference type="InterPro" id="IPR002680">
    <property type="entry name" value="AOX"/>
</dbReference>
<keyword evidence="17" id="KW-1185">Reference proteome</keyword>
<evidence type="ECO:0000256" key="9">
    <source>
        <dbReference type="ARBA" id="ARBA00022989"/>
    </source>
</evidence>